<dbReference type="PANTHER" id="PTHR47237:SF2">
    <property type="entry name" value="BLL4206 PROTEIN"/>
    <property type="match status" value="1"/>
</dbReference>
<feature type="domain" description="N-acetyltransferase" evidence="1">
    <location>
        <begin position="14"/>
        <end position="157"/>
    </location>
</feature>
<organism evidence="2 3">
    <name type="scientific">Roseibium litorale</name>
    <dbReference type="NCBI Taxonomy" id="2803841"/>
    <lineage>
        <taxon>Bacteria</taxon>
        <taxon>Pseudomonadati</taxon>
        <taxon>Pseudomonadota</taxon>
        <taxon>Alphaproteobacteria</taxon>
        <taxon>Hyphomicrobiales</taxon>
        <taxon>Stappiaceae</taxon>
        <taxon>Roseibium</taxon>
    </lineage>
</organism>
<dbReference type="RefSeq" id="WP_192147109.1">
    <property type="nucleotide sequence ID" value="NZ_JACYXI010000002.1"/>
</dbReference>
<reference evidence="3" key="1">
    <citation type="submission" date="2020-09" db="EMBL/GenBank/DDBJ databases">
        <title>The genome sequence of strain Labrenzia suaedae 4C16A.</title>
        <authorList>
            <person name="Liu Y."/>
        </authorList>
    </citation>
    <scope>NUCLEOTIDE SEQUENCE [LARGE SCALE GENOMIC DNA]</scope>
    <source>
        <strain evidence="3">4C16A</strain>
    </source>
</reference>
<dbReference type="InterPro" id="IPR041496">
    <property type="entry name" value="YitH/HolE_GNAT"/>
</dbReference>
<dbReference type="InterPro" id="IPR016181">
    <property type="entry name" value="Acyl_CoA_acyltransferase"/>
</dbReference>
<comment type="caution">
    <text evidence="2">The sequence shown here is derived from an EMBL/GenBank/DDBJ whole genome shotgun (WGS) entry which is preliminary data.</text>
</comment>
<dbReference type="InterPro" id="IPR052729">
    <property type="entry name" value="Acyl/Acetyltrans_Enzymes"/>
</dbReference>
<dbReference type="Proteomes" id="UP000632063">
    <property type="component" value="Unassembled WGS sequence"/>
</dbReference>
<evidence type="ECO:0000259" key="1">
    <source>
        <dbReference type="PROSITE" id="PS51186"/>
    </source>
</evidence>
<keyword evidence="3" id="KW-1185">Reference proteome</keyword>
<evidence type="ECO:0000313" key="2">
    <source>
        <dbReference type="EMBL" id="MBD8890974.1"/>
    </source>
</evidence>
<dbReference type="CDD" id="cd04301">
    <property type="entry name" value="NAT_SF"/>
    <property type="match status" value="1"/>
</dbReference>
<dbReference type="InterPro" id="IPR000182">
    <property type="entry name" value="GNAT_dom"/>
</dbReference>
<dbReference type="PANTHER" id="PTHR47237">
    <property type="entry name" value="SLL0310 PROTEIN"/>
    <property type="match status" value="1"/>
</dbReference>
<accession>A0ABR9CJF4</accession>
<sequence>MQAEASILLDTYELTLSPITFDDVPRLHELSIGVNWPHRPHDWELLLSVGHGFAARDEIGRIVGSAMWFPMGPGRATIGMVITSPRLQENGAGRWLMKHVLAQTKGREKVLNATKPAYRLYLSLGFAPLKTVFQHNGVAHHVPDGPDHARPMTEDDRAAICRLDSLAQAADRSHIFDLLFPVSQGTVIDRNGTIEGFALCREFGRGRVIGPVVAASEEDAIALIRPHVIAHKDSFLRMDTREAGGRLSSFLNDAGIALYDTVTTMTLDCGDPQTMFSSSPYTVYGLVNQALG</sequence>
<gene>
    <name evidence="2" type="ORF">IG616_05415</name>
</gene>
<evidence type="ECO:0000313" key="3">
    <source>
        <dbReference type="Proteomes" id="UP000632063"/>
    </source>
</evidence>
<reference evidence="2 3" key="2">
    <citation type="journal article" date="2021" name="Int. J. Syst. Evol. Microbiol.">
        <title>Roseibium litorale sp. nov., isolated from a tidal flat sediment and proposal for the reclassification of Labrenzia polysiphoniae as Roseibium polysiphoniae comb. nov.</title>
        <authorList>
            <person name="Liu Y."/>
            <person name="Pei T."/>
            <person name="Du J."/>
            <person name="Chao M."/>
            <person name="Deng M.R."/>
            <person name="Zhu H."/>
        </authorList>
    </citation>
    <scope>NUCLEOTIDE SEQUENCE [LARGE SCALE GENOMIC DNA]</scope>
    <source>
        <strain evidence="2 3">4C16A</strain>
    </source>
</reference>
<dbReference type="PROSITE" id="PS51186">
    <property type="entry name" value="GNAT"/>
    <property type="match status" value="1"/>
</dbReference>
<name>A0ABR9CJF4_9HYPH</name>
<dbReference type="Pfam" id="PF00583">
    <property type="entry name" value="Acetyltransf_1"/>
    <property type="match status" value="1"/>
</dbReference>
<protein>
    <submittedName>
        <fullName evidence="2">GNAT family N-acetyltransferase</fullName>
    </submittedName>
</protein>
<dbReference type="Gene3D" id="3.40.630.90">
    <property type="match status" value="1"/>
</dbReference>
<dbReference type="Pfam" id="PF18014">
    <property type="entry name" value="Acetyltransf_18"/>
    <property type="match status" value="1"/>
</dbReference>
<dbReference type="Gene3D" id="3.40.630.30">
    <property type="match status" value="1"/>
</dbReference>
<dbReference type="SUPFAM" id="SSF55729">
    <property type="entry name" value="Acyl-CoA N-acyltransferases (Nat)"/>
    <property type="match status" value="1"/>
</dbReference>
<proteinExistence type="predicted"/>
<dbReference type="EMBL" id="JACYXI010000002">
    <property type="protein sequence ID" value="MBD8890974.1"/>
    <property type="molecule type" value="Genomic_DNA"/>
</dbReference>